<dbReference type="GO" id="GO:0006636">
    <property type="term" value="P:unsaturated fatty acid biosynthetic process"/>
    <property type="evidence" value="ECO:0007669"/>
    <property type="project" value="TreeGrafter"/>
</dbReference>
<name>A0A1W4WVL1_AGRPL</name>
<reference evidence="14" key="1">
    <citation type="submission" date="2025-08" db="UniProtKB">
        <authorList>
            <consortium name="RefSeq"/>
        </authorList>
    </citation>
    <scope>IDENTIFICATION</scope>
    <source>
        <tissue evidence="14">Entire body</tissue>
    </source>
</reference>
<dbReference type="GO" id="GO:0005506">
    <property type="term" value="F:iron ion binding"/>
    <property type="evidence" value="ECO:0007669"/>
    <property type="project" value="TreeGrafter"/>
</dbReference>
<comment type="subcellular location">
    <subcellularLocation>
        <location evidence="1">Membrane</location>
        <topology evidence="1">Multi-pass membrane protein</topology>
    </subcellularLocation>
</comment>
<feature type="transmembrane region" description="Helical" evidence="12">
    <location>
        <begin position="216"/>
        <end position="238"/>
    </location>
</feature>
<evidence type="ECO:0000256" key="12">
    <source>
        <dbReference type="SAM" id="Phobius"/>
    </source>
</evidence>
<proteinExistence type="inferred from homology"/>
<evidence type="ECO:0000256" key="9">
    <source>
        <dbReference type="ARBA" id="ARBA00023136"/>
    </source>
</evidence>
<protein>
    <submittedName>
        <fullName evidence="14">Stearoyl-CoA desaturase 5-like</fullName>
    </submittedName>
</protein>
<keyword evidence="13" id="KW-1185">Reference proteome</keyword>
<dbReference type="CDD" id="cd03505">
    <property type="entry name" value="Delta9-FADS-like"/>
    <property type="match status" value="1"/>
</dbReference>
<dbReference type="InParanoid" id="A0A1W4WVL1"/>
<evidence type="ECO:0000256" key="6">
    <source>
        <dbReference type="ARBA" id="ARBA00022989"/>
    </source>
</evidence>
<organism evidence="13 14">
    <name type="scientific">Agrilus planipennis</name>
    <name type="common">Emerald ash borer</name>
    <name type="synonym">Agrilus marcopoli</name>
    <dbReference type="NCBI Taxonomy" id="224129"/>
    <lineage>
        <taxon>Eukaryota</taxon>
        <taxon>Metazoa</taxon>
        <taxon>Ecdysozoa</taxon>
        <taxon>Arthropoda</taxon>
        <taxon>Hexapoda</taxon>
        <taxon>Insecta</taxon>
        <taxon>Pterygota</taxon>
        <taxon>Neoptera</taxon>
        <taxon>Endopterygota</taxon>
        <taxon>Coleoptera</taxon>
        <taxon>Polyphaga</taxon>
        <taxon>Elateriformia</taxon>
        <taxon>Buprestoidea</taxon>
        <taxon>Buprestidae</taxon>
        <taxon>Agrilinae</taxon>
        <taxon>Agrilus</taxon>
    </lineage>
</organism>
<keyword evidence="5" id="KW-0276">Fatty acid metabolism</keyword>
<evidence type="ECO:0000256" key="3">
    <source>
        <dbReference type="ARBA" id="ARBA00022516"/>
    </source>
</evidence>
<accession>A0A1W4WVL1</accession>
<comment type="cofactor">
    <cofactor evidence="11">
        <name>Fe(2+)</name>
        <dbReference type="ChEBI" id="CHEBI:29033"/>
    </cofactor>
</comment>
<dbReference type="GeneID" id="108738815"/>
<gene>
    <name evidence="14" type="primary">LOC108738815</name>
</gene>
<dbReference type="OrthoDB" id="10260134at2759"/>
<dbReference type="PANTHER" id="PTHR11351:SF21">
    <property type="entry name" value="GH07782P"/>
    <property type="match status" value="1"/>
</dbReference>
<dbReference type="GO" id="GO:0005789">
    <property type="term" value="C:endoplasmic reticulum membrane"/>
    <property type="evidence" value="ECO:0007669"/>
    <property type="project" value="TreeGrafter"/>
</dbReference>
<dbReference type="PANTHER" id="PTHR11351">
    <property type="entry name" value="ACYL-COA DESATURASE"/>
    <property type="match status" value="1"/>
</dbReference>
<comment type="similarity">
    <text evidence="2 11">Belongs to the fatty acid desaturase type 1 family.</text>
</comment>
<dbReference type="STRING" id="224129.A0A1W4WVL1"/>
<evidence type="ECO:0000256" key="4">
    <source>
        <dbReference type="ARBA" id="ARBA00022692"/>
    </source>
</evidence>
<keyword evidence="9 12" id="KW-0472">Membrane</keyword>
<evidence type="ECO:0000313" key="13">
    <source>
        <dbReference type="Proteomes" id="UP000192223"/>
    </source>
</evidence>
<evidence type="ECO:0000256" key="1">
    <source>
        <dbReference type="ARBA" id="ARBA00004141"/>
    </source>
</evidence>
<dbReference type="Proteomes" id="UP000192223">
    <property type="component" value="Unplaced"/>
</dbReference>
<evidence type="ECO:0000256" key="5">
    <source>
        <dbReference type="ARBA" id="ARBA00022832"/>
    </source>
</evidence>
<feature type="transmembrane region" description="Helical" evidence="12">
    <location>
        <begin position="244"/>
        <end position="264"/>
    </location>
</feature>
<evidence type="ECO:0000256" key="11">
    <source>
        <dbReference type="RuleBase" id="RU000581"/>
    </source>
</evidence>
<keyword evidence="4 11" id="KW-0812">Transmembrane</keyword>
<keyword evidence="7 11" id="KW-0560">Oxidoreductase</keyword>
<dbReference type="PRINTS" id="PR00075">
    <property type="entry name" value="FACDDSATRASE"/>
</dbReference>
<comment type="domain">
    <text evidence="11">The histidine box domains are involved in binding the catalytic metal ions.</text>
</comment>
<feature type="transmembrane region" description="Helical" evidence="12">
    <location>
        <begin position="92"/>
        <end position="113"/>
    </location>
</feature>
<dbReference type="AlphaFoldDB" id="A0A1W4WVL1"/>
<keyword evidence="8" id="KW-0443">Lipid metabolism</keyword>
<keyword evidence="3 11" id="KW-0444">Lipid biosynthesis</keyword>
<dbReference type="KEGG" id="apln:108738815"/>
<evidence type="ECO:0000256" key="10">
    <source>
        <dbReference type="ARBA" id="ARBA00023160"/>
    </source>
</evidence>
<evidence type="ECO:0000256" key="2">
    <source>
        <dbReference type="ARBA" id="ARBA00009295"/>
    </source>
</evidence>
<evidence type="ECO:0000256" key="8">
    <source>
        <dbReference type="ARBA" id="ARBA00023098"/>
    </source>
</evidence>
<dbReference type="InterPro" id="IPR015876">
    <property type="entry name" value="Acyl-CoA_DS"/>
</dbReference>
<sequence>MMTRPYASSVTVQTLEVLTETNNKNTKKFISTCKESEEKQNDIRKKFEFDYSKYYFGSQLRWSNITFLIILHILAIHGLLNYEYLKSKHHVYLVLWSYWTGFMGGVGVTAGAHRLWCHRAYKAKLPLRIFLMGLYCMAGQNTLYEWVRDHRIHHKFSETNADPHNSKRGFFFSHIGWLMIKKHPEVIEKGRQLDLSDLEADPVVRFQQRYFTVLKLMLCFVLPILVPLYFWNVSWYWAVSSQAFVRYTISLHATFLVNSAAHMWGNRPYDKRIRPVENLTVAIWSAGEGWHNYHHTFPWDYRASEMGKYNPTTFVLDIFAKLGLAYDMKAPSQTLVKQIADKHGDGSWGDQEISEKDAAALLKQT</sequence>
<feature type="transmembrane region" description="Helical" evidence="12">
    <location>
        <begin position="62"/>
        <end position="80"/>
    </location>
</feature>
<evidence type="ECO:0000256" key="7">
    <source>
        <dbReference type="ARBA" id="ARBA00023002"/>
    </source>
</evidence>
<keyword evidence="10 11" id="KW-0275">Fatty acid biosynthesis</keyword>
<dbReference type="FunCoup" id="A0A1W4WVL1">
    <property type="interactions" value="67"/>
</dbReference>
<evidence type="ECO:0000313" key="14">
    <source>
        <dbReference type="RefSeq" id="XP_018327904.1"/>
    </source>
</evidence>
<keyword evidence="6 12" id="KW-1133">Transmembrane helix</keyword>
<dbReference type="GO" id="GO:0004768">
    <property type="term" value="F:stearoyl-CoA 9-desaturase activity"/>
    <property type="evidence" value="ECO:0007669"/>
    <property type="project" value="TreeGrafter"/>
</dbReference>
<dbReference type="RefSeq" id="XP_018327904.1">
    <property type="nucleotide sequence ID" value="XM_018472402.2"/>
</dbReference>